<dbReference type="InterPro" id="IPR018490">
    <property type="entry name" value="cNMP-bd_dom_sf"/>
</dbReference>
<feature type="compositionally biased region" description="Polar residues" evidence="12">
    <location>
        <begin position="555"/>
        <end position="569"/>
    </location>
</feature>
<keyword evidence="7" id="KW-0630">Potassium</keyword>
<evidence type="ECO:0000256" key="3">
    <source>
        <dbReference type="ARBA" id="ARBA00022538"/>
    </source>
</evidence>
<name>A0A0K2TZX2_LEPSM</name>
<dbReference type="GO" id="GO:0034702">
    <property type="term" value="C:monoatomic ion channel complex"/>
    <property type="evidence" value="ECO:0007669"/>
    <property type="project" value="UniProtKB-KW"/>
</dbReference>
<keyword evidence="4 13" id="KW-0812">Transmembrane</keyword>
<feature type="region of interest" description="Disordered" evidence="12">
    <location>
        <begin position="540"/>
        <end position="577"/>
    </location>
</feature>
<dbReference type="Pfam" id="PF00520">
    <property type="entry name" value="Ion_trans"/>
    <property type="match status" value="1"/>
</dbReference>
<keyword evidence="10 13" id="KW-0472">Membrane</keyword>
<sequence>NKKGEVVSSSKSIAFNYLKGWFLLDLIAALPFDALELITDTESESFTSIHLLKLTRLLRLLRLLQKMDRYSQYSAVILTLLMMTFALLAHWMACIWFVIGEIEQLENPSTNVSEDVWPGWINLLAERMGLPNGSYVPHSEAYVTALYYSCTSLTTVGFGNVSANTTWEKIFSVVIMLIGALMHATIFGNVTALVQRLYGDRKSLYQTKWRNLKDFAILHSVPKPLKQRMQDYFQTMWSLNQGIDPIQILQDYPEELRGDVSLHLHKEILSLPIFETASAGCKKLLSLQIKTNFCAPDEFLIHKGDALHNIYYLYNGSMEVLQEGMVVAILGKGDLVGCDIKKHLEPAPLLGGSSEVVVKSSCDVRALTYCDLKCLHIPGMIEILRLYPEFQEQFKEDIQHDLTFNLREGYEAEESSTDNEESVLPLQSISEEIDDVKSNHSSKSVHSSSTEARKNRDIIRDITYLSSEMKYVMEKLERISLSVRPPSINQSVHTTANSTNPSVYQDKSVQTEFPASMLEEYVIKNRKRILRLLGMSSEVANSSSWNPLPSTSSPHISNTPSPTNSCKSNQHPERPSTIVRYNSTPIRTNPRSRVKLLYQQKTLPSISVSLATPEEERKTITNKKNNGKADMPIDGDDAQDEDLDEYAEFIHKTINNNGYPGKYSMKKRHSTGSACPSSFEDWKKIKKRESSLGQGSTTSLDNKPFVTDF</sequence>
<evidence type="ECO:0000256" key="4">
    <source>
        <dbReference type="ARBA" id="ARBA00022692"/>
    </source>
</evidence>
<feature type="domain" description="Cyclic nucleotide-binding" evidence="14">
    <location>
        <begin position="293"/>
        <end position="337"/>
    </location>
</feature>
<dbReference type="SMART" id="SM00100">
    <property type="entry name" value="cNMP"/>
    <property type="match status" value="1"/>
</dbReference>
<feature type="region of interest" description="Disordered" evidence="12">
    <location>
        <begin position="686"/>
        <end position="709"/>
    </location>
</feature>
<dbReference type="PANTHER" id="PTHR10217">
    <property type="entry name" value="VOLTAGE AND LIGAND GATED POTASSIUM CHANNEL"/>
    <property type="match status" value="1"/>
</dbReference>
<feature type="compositionally biased region" description="Polar residues" evidence="12">
    <location>
        <begin position="691"/>
        <end position="701"/>
    </location>
</feature>
<dbReference type="PRINTS" id="PR01465">
    <property type="entry name" value="ELKCHANNEL"/>
</dbReference>
<dbReference type="FunFam" id="2.60.120.10:FF:000061">
    <property type="entry name" value="Potassium voltage-gated channel subfamily H member 3"/>
    <property type="match status" value="1"/>
</dbReference>
<dbReference type="CDD" id="cd00038">
    <property type="entry name" value="CAP_ED"/>
    <property type="match status" value="1"/>
</dbReference>
<dbReference type="InterPro" id="IPR003950">
    <property type="entry name" value="K_chnl_volt-dep_ELK"/>
</dbReference>
<dbReference type="Gene3D" id="1.10.1200.260">
    <property type="match status" value="1"/>
</dbReference>
<keyword evidence="2" id="KW-0813">Transport</keyword>
<feature type="transmembrane region" description="Helical" evidence="13">
    <location>
        <begin position="75"/>
        <end position="99"/>
    </location>
</feature>
<keyword evidence="3" id="KW-0633">Potassium transport</keyword>
<dbReference type="PANTHER" id="PTHR10217:SF637">
    <property type="entry name" value="EAG-LIKE K[+] CHANNEL, ISOFORM A"/>
    <property type="match status" value="1"/>
</dbReference>
<dbReference type="PROSITE" id="PS50042">
    <property type="entry name" value="CNMP_BINDING_3"/>
    <property type="match status" value="1"/>
</dbReference>
<evidence type="ECO:0000256" key="10">
    <source>
        <dbReference type="ARBA" id="ARBA00023136"/>
    </source>
</evidence>
<evidence type="ECO:0000259" key="14">
    <source>
        <dbReference type="PROSITE" id="PS50042"/>
    </source>
</evidence>
<organism evidence="15">
    <name type="scientific">Lepeophtheirus salmonis</name>
    <name type="common">Salmon louse</name>
    <name type="synonym">Caligus salmonis</name>
    <dbReference type="NCBI Taxonomy" id="72036"/>
    <lineage>
        <taxon>Eukaryota</taxon>
        <taxon>Metazoa</taxon>
        <taxon>Ecdysozoa</taxon>
        <taxon>Arthropoda</taxon>
        <taxon>Crustacea</taxon>
        <taxon>Multicrustacea</taxon>
        <taxon>Hexanauplia</taxon>
        <taxon>Copepoda</taxon>
        <taxon>Siphonostomatoida</taxon>
        <taxon>Caligidae</taxon>
        <taxon>Lepeophtheirus</taxon>
    </lineage>
</organism>
<evidence type="ECO:0000256" key="9">
    <source>
        <dbReference type="ARBA" id="ARBA00023065"/>
    </source>
</evidence>
<evidence type="ECO:0000256" key="5">
    <source>
        <dbReference type="ARBA" id="ARBA00022826"/>
    </source>
</evidence>
<dbReference type="OrthoDB" id="447251at2759"/>
<dbReference type="PRINTS" id="PR01463">
    <property type="entry name" value="EAGCHANLFMLY"/>
</dbReference>
<dbReference type="GO" id="GO:0042391">
    <property type="term" value="P:regulation of membrane potential"/>
    <property type="evidence" value="ECO:0007669"/>
    <property type="project" value="TreeGrafter"/>
</dbReference>
<dbReference type="GO" id="GO:0005249">
    <property type="term" value="F:voltage-gated potassium channel activity"/>
    <property type="evidence" value="ECO:0007669"/>
    <property type="project" value="InterPro"/>
</dbReference>
<dbReference type="SUPFAM" id="SSF81324">
    <property type="entry name" value="Voltage-gated potassium channels"/>
    <property type="match status" value="1"/>
</dbReference>
<dbReference type="GO" id="GO:0005886">
    <property type="term" value="C:plasma membrane"/>
    <property type="evidence" value="ECO:0007669"/>
    <property type="project" value="TreeGrafter"/>
</dbReference>
<dbReference type="InterPro" id="IPR014710">
    <property type="entry name" value="RmlC-like_jellyroll"/>
</dbReference>
<feature type="compositionally biased region" description="Low complexity" evidence="12">
    <location>
        <begin position="542"/>
        <end position="554"/>
    </location>
</feature>
<keyword evidence="6" id="KW-0851">Voltage-gated channel</keyword>
<dbReference type="SUPFAM" id="SSF51206">
    <property type="entry name" value="cAMP-binding domain-like"/>
    <property type="match status" value="1"/>
</dbReference>
<evidence type="ECO:0000256" key="7">
    <source>
        <dbReference type="ARBA" id="ARBA00022958"/>
    </source>
</evidence>
<feature type="non-terminal residue" evidence="15">
    <location>
        <position position="1"/>
    </location>
</feature>
<dbReference type="InterPro" id="IPR005821">
    <property type="entry name" value="Ion_trans_dom"/>
</dbReference>
<proteinExistence type="predicted"/>
<evidence type="ECO:0000256" key="1">
    <source>
        <dbReference type="ARBA" id="ARBA00004141"/>
    </source>
</evidence>
<comment type="subcellular location">
    <subcellularLocation>
        <location evidence="1">Membrane</location>
        <topology evidence="1">Multi-pass membrane protein</topology>
    </subcellularLocation>
</comment>
<keyword evidence="11" id="KW-0407">Ion channel</keyword>
<evidence type="ECO:0000256" key="12">
    <source>
        <dbReference type="SAM" id="MobiDB-lite"/>
    </source>
</evidence>
<dbReference type="EMBL" id="HACA01013896">
    <property type="protein sequence ID" value="CDW31257.1"/>
    <property type="molecule type" value="Transcribed_RNA"/>
</dbReference>
<feature type="transmembrane region" description="Helical" evidence="13">
    <location>
        <begin position="170"/>
        <end position="194"/>
    </location>
</feature>
<evidence type="ECO:0000256" key="6">
    <source>
        <dbReference type="ARBA" id="ARBA00022882"/>
    </source>
</evidence>
<keyword evidence="9" id="KW-0406">Ion transport</keyword>
<evidence type="ECO:0000256" key="2">
    <source>
        <dbReference type="ARBA" id="ARBA00022448"/>
    </source>
</evidence>
<dbReference type="InterPro" id="IPR003938">
    <property type="entry name" value="K_chnl_volt-dep_EAG/ELK/ERG"/>
</dbReference>
<keyword evidence="8 13" id="KW-1133">Transmembrane helix</keyword>
<dbReference type="InterPro" id="IPR000595">
    <property type="entry name" value="cNMP-bd_dom"/>
</dbReference>
<dbReference type="AlphaFoldDB" id="A0A0K2TZX2"/>
<accession>A0A0K2TZX2</accession>
<dbReference type="Gene3D" id="2.60.120.10">
    <property type="entry name" value="Jelly Rolls"/>
    <property type="match status" value="1"/>
</dbReference>
<reference evidence="15" key="1">
    <citation type="submission" date="2014-05" db="EMBL/GenBank/DDBJ databases">
        <authorList>
            <person name="Chronopoulou M."/>
        </authorList>
    </citation>
    <scope>NUCLEOTIDE SEQUENCE</scope>
    <source>
        <tissue evidence="15">Whole organism</tissue>
    </source>
</reference>
<evidence type="ECO:0000256" key="13">
    <source>
        <dbReference type="SAM" id="Phobius"/>
    </source>
</evidence>
<protein>
    <submittedName>
        <fullName evidence="15">Potassium voltagegated channel subfamily H member 8like [Nasonia vitripennis]</fullName>
    </submittedName>
</protein>
<dbReference type="InterPro" id="IPR050818">
    <property type="entry name" value="KCNH_animal-type"/>
</dbReference>
<keyword evidence="5" id="KW-0631">Potassium channel</keyword>
<dbReference type="Gene3D" id="1.10.287.70">
    <property type="match status" value="1"/>
</dbReference>
<evidence type="ECO:0000313" key="15">
    <source>
        <dbReference type="EMBL" id="CDW31257.1"/>
    </source>
</evidence>
<evidence type="ECO:0000256" key="8">
    <source>
        <dbReference type="ARBA" id="ARBA00022989"/>
    </source>
</evidence>
<evidence type="ECO:0000256" key="11">
    <source>
        <dbReference type="ARBA" id="ARBA00023303"/>
    </source>
</evidence>